<gene>
    <name evidence="1" type="ORF">DSM107014_13220</name>
</gene>
<organism evidence="1 2">
    <name type="scientific">Gomphosphaeria aponina SAG 52.96 = DSM 107014</name>
    <dbReference type="NCBI Taxonomy" id="1521640"/>
    <lineage>
        <taxon>Bacteria</taxon>
        <taxon>Bacillati</taxon>
        <taxon>Cyanobacteriota</taxon>
        <taxon>Cyanophyceae</taxon>
        <taxon>Oscillatoriophycideae</taxon>
        <taxon>Chroococcales</taxon>
        <taxon>Gomphosphaeriaceae</taxon>
        <taxon>Gomphosphaeria</taxon>
    </lineage>
</organism>
<name>A0A941GW86_9CHRO</name>
<accession>A0A941GW86</accession>
<evidence type="ECO:0000313" key="2">
    <source>
        <dbReference type="Proteomes" id="UP000767446"/>
    </source>
</evidence>
<dbReference type="AlphaFoldDB" id="A0A941GW86"/>
<dbReference type="Proteomes" id="UP000767446">
    <property type="component" value="Unassembled WGS sequence"/>
</dbReference>
<dbReference type="EMBL" id="JADQBC010000090">
    <property type="protein sequence ID" value="MBR8828840.1"/>
    <property type="molecule type" value="Genomic_DNA"/>
</dbReference>
<evidence type="ECO:0000313" key="1">
    <source>
        <dbReference type="EMBL" id="MBR8828840.1"/>
    </source>
</evidence>
<proteinExistence type="predicted"/>
<protein>
    <recommendedName>
        <fullName evidence="3">Type I restriction enzyme R protein N-terminal domain-containing protein</fullName>
    </recommendedName>
</protein>
<comment type="caution">
    <text evidence="1">The sequence shown here is derived from an EMBL/GenBank/DDBJ whole genome shotgun (WGS) entry which is preliminary data.</text>
</comment>
<sequence>MDIPADLNEFPFEQVPFDIIGFDKKGKPILLIEIKATHKPKERAREWLIAHTQSYMKTEKEDVPFAMLIDDDDMEVFQLERKNNEPIITFKTATALSYYEPEYGKKPIYYNYFVILLEAWLDDLAYRWKSEKPPLLEEVTAIGLLEYLHNGTTKSGERLSGETVY</sequence>
<reference evidence="1" key="1">
    <citation type="submission" date="2021-02" db="EMBL/GenBank/DDBJ databases">
        <title>Metagenome analyses of Stigonema ocellatum DSM 106950, Chlorogloea purpurea SAG 13.99 and Gomphosphaeria aponina DSM 107014.</title>
        <authorList>
            <person name="Marter P."/>
            <person name="Huang S."/>
        </authorList>
    </citation>
    <scope>NUCLEOTIDE SEQUENCE</scope>
    <source>
        <strain evidence="1">JP213</strain>
    </source>
</reference>
<evidence type="ECO:0008006" key="3">
    <source>
        <dbReference type="Google" id="ProtNLM"/>
    </source>
</evidence>